<dbReference type="Pfam" id="PF00078">
    <property type="entry name" value="RVT_1"/>
    <property type="match status" value="1"/>
</dbReference>
<evidence type="ECO:0000313" key="3">
    <source>
        <dbReference type="Proteomes" id="UP001054821"/>
    </source>
</evidence>
<evidence type="ECO:0000313" key="2">
    <source>
        <dbReference type="EMBL" id="KAI5317560.1"/>
    </source>
</evidence>
<sequence length="90" mass="10307">MDAYSGYNQILMHEDDKVKTFFISESGTYCYKVMPFGLKNAGATYQKPVNKISKEHIGKTMEVYVDDMLVKAPKRADHIKNPAQAFSRLR</sequence>
<accession>A0AAD4YQH4</accession>
<protein>
    <recommendedName>
        <fullName evidence="1">Reverse transcriptase domain-containing protein</fullName>
    </recommendedName>
</protein>
<dbReference type="InterPro" id="IPR053134">
    <property type="entry name" value="RNA-dir_DNA_polymerase"/>
</dbReference>
<comment type="caution">
    <text evidence="2">The sequence shown here is derived from an EMBL/GenBank/DDBJ whole genome shotgun (WGS) entry which is preliminary data.</text>
</comment>
<evidence type="ECO:0000259" key="1">
    <source>
        <dbReference type="Pfam" id="PF00078"/>
    </source>
</evidence>
<feature type="domain" description="Reverse transcriptase" evidence="1">
    <location>
        <begin position="1"/>
        <end position="89"/>
    </location>
</feature>
<dbReference type="Proteomes" id="UP001054821">
    <property type="component" value="Chromosome 7"/>
</dbReference>
<dbReference type="CDD" id="cd01647">
    <property type="entry name" value="RT_LTR"/>
    <property type="match status" value="1"/>
</dbReference>
<proteinExistence type="predicted"/>
<reference evidence="2 3" key="1">
    <citation type="journal article" date="2022" name="G3 (Bethesda)">
        <title>Whole-genome sequence and methylome profiling of the almond [Prunus dulcis (Mill.) D.A. Webb] cultivar 'Nonpareil'.</title>
        <authorList>
            <person name="D'Amico-Willman K.M."/>
            <person name="Ouma W.Z."/>
            <person name="Meulia T."/>
            <person name="Sideli G.M."/>
            <person name="Gradziel T.M."/>
            <person name="Fresnedo-Ramirez J."/>
        </authorList>
    </citation>
    <scope>NUCLEOTIDE SEQUENCE [LARGE SCALE GENOMIC DNA]</scope>
    <source>
        <strain evidence="2">Clone GOH B32 T37-40</strain>
    </source>
</reference>
<dbReference type="SUPFAM" id="SSF56672">
    <property type="entry name" value="DNA/RNA polymerases"/>
    <property type="match status" value="1"/>
</dbReference>
<dbReference type="Gene3D" id="3.10.10.10">
    <property type="entry name" value="HIV Type 1 Reverse Transcriptase, subunit A, domain 1"/>
    <property type="match status" value="1"/>
</dbReference>
<dbReference type="PANTHER" id="PTHR24559:SF431">
    <property type="entry name" value="RNA-DIRECTED DNA POLYMERASE HOMOLOG"/>
    <property type="match status" value="1"/>
</dbReference>
<organism evidence="2 3">
    <name type="scientific">Prunus dulcis</name>
    <name type="common">Almond</name>
    <name type="synonym">Amygdalus dulcis</name>
    <dbReference type="NCBI Taxonomy" id="3755"/>
    <lineage>
        <taxon>Eukaryota</taxon>
        <taxon>Viridiplantae</taxon>
        <taxon>Streptophyta</taxon>
        <taxon>Embryophyta</taxon>
        <taxon>Tracheophyta</taxon>
        <taxon>Spermatophyta</taxon>
        <taxon>Magnoliopsida</taxon>
        <taxon>eudicotyledons</taxon>
        <taxon>Gunneridae</taxon>
        <taxon>Pentapetalae</taxon>
        <taxon>rosids</taxon>
        <taxon>fabids</taxon>
        <taxon>Rosales</taxon>
        <taxon>Rosaceae</taxon>
        <taxon>Amygdaloideae</taxon>
        <taxon>Amygdaleae</taxon>
        <taxon>Prunus</taxon>
    </lineage>
</organism>
<name>A0AAD4YQH4_PRUDU</name>
<dbReference type="EMBL" id="JAJFAZ020000007">
    <property type="protein sequence ID" value="KAI5317560.1"/>
    <property type="molecule type" value="Genomic_DNA"/>
</dbReference>
<dbReference type="Gene3D" id="3.30.70.270">
    <property type="match status" value="1"/>
</dbReference>
<dbReference type="InterPro" id="IPR043128">
    <property type="entry name" value="Rev_trsase/Diguanyl_cyclase"/>
</dbReference>
<dbReference type="InterPro" id="IPR000477">
    <property type="entry name" value="RT_dom"/>
</dbReference>
<dbReference type="AlphaFoldDB" id="A0AAD4YQH4"/>
<keyword evidence="3" id="KW-1185">Reference proteome</keyword>
<dbReference type="PANTHER" id="PTHR24559">
    <property type="entry name" value="TRANSPOSON TY3-I GAG-POL POLYPROTEIN"/>
    <property type="match status" value="1"/>
</dbReference>
<gene>
    <name evidence="2" type="ORF">L3X38_037267</name>
</gene>
<dbReference type="InterPro" id="IPR043502">
    <property type="entry name" value="DNA/RNA_pol_sf"/>
</dbReference>